<dbReference type="RefSeq" id="WP_379905335.1">
    <property type="nucleotide sequence ID" value="NZ_JBHRTR010000037.1"/>
</dbReference>
<dbReference type="InterPro" id="IPR033942">
    <property type="entry name" value="IMPase"/>
</dbReference>
<evidence type="ECO:0000256" key="3">
    <source>
        <dbReference type="ARBA" id="ARBA00009759"/>
    </source>
</evidence>
<dbReference type="SUPFAM" id="SSF56655">
    <property type="entry name" value="Carbohydrate phosphatase"/>
    <property type="match status" value="1"/>
</dbReference>
<dbReference type="InterPro" id="IPR020550">
    <property type="entry name" value="Inositol_monophosphatase_CS"/>
</dbReference>
<dbReference type="PANTHER" id="PTHR20854:SF4">
    <property type="entry name" value="INOSITOL-1-MONOPHOSPHATASE-RELATED"/>
    <property type="match status" value="1"/>
</dbReference>
<name>A0ABV7L6P8_9PROT</name>
<keyword evidence="4 7" id="KW-0479">Metal-binding</keyword>
<reference evidence="9" key="1">
    <citation type="journal article" date="2019" name="Int. J. Syst. Evol. Microbiol.">
        <title>The Global Catalogue of Microorganisms (GCM) 10K type strain sequencing project: providing services to taxonomists for standard genome sequencing and annotation.</title>
        <authorList>
            <consortium name="The Broad Institute Genomics Platform"/>
            <consortium name="The Broad Institute Genome Sequencing Center for Infectious Disease"/>
            <person name="Wu L."/>
            <person name="Ma J."/>
        </authorList>
    </citation>
    <scope>NUCLEOTIDE SEQUENCE [LARGE SCALE GENOMIC DNA]</scope>
    <source>
        <strain evidence="9">KCTC 42964</strain>
    </source>
</reference>
<evidence type="ECO:0000313" key="9">
    <source>
        <dbReference type="Proteomes" id="UP001595528"/>
    </source>
</evidence>
<gene>
    <name evidence="8" type="ORF">ACFOGJ_23800</name>
</gene>
<keyword evidence="6 7" id="KW-0460">Magnesium</keyword>
<evidence type="ECO:0000256" key="5">
    <source>
        <dbReference type="ARBA" id="ARBA00022801"/>
    </source>
</evidence>
<evidence type="ECO:0000256" key="7">
    <source>
        <dbReference type="RuleBase" id="RU364068"/>
    </source>
</evidence>
<dbReference type="InterPro" id="IPR020583">
    <property type="entry name" value="Inositol_monoP_metal-BS"/>
</dbReference>
<dbReference type="Gene3D" id="3.40.190.80">
    <property type="match status" value="1"/>
</dbReference>
<comment type="similarity">
    <text evidence="3 7">Belongs to the inositol monophosphatase superfamily.</text>
</comment>
<evidence type="ECO:0000313" key="8">
    <source>
        <dbReference type="EMBL" id="MFC3230296.1"/>
    </source>
</evidence>
<evidence type="ECO:0000256" key="6">
    <source>
        <dbReference type="ARBA" id="ARBA00022842"/>
    </source>
</evidence>
<comment type="caution">
    <text evidence="8">The sequence shown here is derived from an EMBL/GenBank/DDBJ whole genome shotgun (WGS) entry which is preliminary data.</text>
</comment>
<dbReference type="EC" id="3.1.3.25" evidence="7"/>
<dbReference type="PANTHER" id="PTHR20854">
    <property type="entry name" value="INOSITOL MONOPHOSPHATASE"/>
    <property type="match status" value="1"/>
</dbReference>
<proteinExistence type="inferred from homology"/>
<comment type="catalytic activity">
    <reaction evidence="1 7">
        <text>a myo-inositol phosphate + H2O = myo-inositol + phosphate</text>
        <dbReference type="Rhea" id="RHEA:24056"/>
        <dbReference type="ChEBI" id="CHEBI:15377"/>
        <dbReference type="ChEBI" id="CHEBI:17268"/>
        <dbReference type="ChEBI" id="CHEBI:43474"/>
        <dbReference type="ChEBI" id="CHEBI:84139"/>
        <dbReference type="EC" id="3.1.3.25"/>
    </reaction>
</comment>
<dbReference type="PROSITE" id="PS00630">
    <property type="entry name" value="IMP_2"/>
    <property type="match status" value="1"/>
</dbReference>
<dbReference type="Gene3D" id="3.30.540.10">
    <property type="entry name" value="Fructose-1,6-Bisphosphatase, subunit A, domain 1"/>
    <property type="match status" value="1"/>
</dbReference>
<dbReference type="Proteomes" id="UP001595528">
    <property type="component" value="Unassembled WGS sequence"/>
</dbReference>
<keyword evidence="9" id="KW-1185">Reference proteome</keyword>
<dbReference type="Pfam" id="PF00459">
    <property type="entry name" value="Inositol_P"/>
    <property type="match status" value="1"/>
</dbReference>
<organism evidence="8 9">
    <name type="scientific">Marinibaculum pumilum</name>
    <dbReference type="NCBI Taxonomy" id="1766165"/>
    <lineage>
        <taxon>Bacteria</taxon>
        <taxon>Pseudomonadati</taxon>
        <taxon>Pseudomonadota</taxon>
        <taxon>Alphaproteobacteria</taxon>
        <taxon>Rhodospirillales</taxon>
        <taxon>Rhodospirillaceae</taxon>
        <taxon>Marinibaculum</taxon>
    </lineage>
</organism>
<keyword evidence="5 7" id="KW-0378">Hydrolase</keyword>
<comment type="cofactor">
    <cofactor evidence="2 7">
        <name>Mg(2+)</name>
        <dbReference type="ChEBI" id="CHEBI:18420"/>
    </cofactor>
</comment>
<dbReference type="PRINTS" id="PR00377">
    <property type="entry name" value="IMPHPHTASES"/>
</dbReference>
<dbReference type="InterPro" id="IPR022337">
    <property type="entry name" value="Inositol_monophosphatase_SuhB"/>
</dbReference>
<dbReference type="EMBL" id="JBHRTR010000037">
    <property type="protein sequence ID" value="MFC3230296.1"/>
    <property type="molecule type" value="Genomic_DNA"/>
</dbReference>
<dbReference type="PROSITE" id="PS00629">
    <property type="entry name" value="IMP_1"/>
    <property type="match status" value="1"/>
</dbReference>
<dbReference type="CDD" id="cd01639">
    <property type="entry name" value="IMPase"/>
    <property type="match status" value="1"/>
</dbReference>
<evidence type="ECO:0000256" key="4">
    <source>
        <dbReference type="ARBA" id="ARBA00022723"/>
    </source>
</evidence>
<protein>
    <recommendedName>
        <fullName evidence="7">Inositol-1-monophosphatase</fullName>
        <ecNumber evidence="7">3.1.3.25</ecNumber>
    </recommendedName>
</protein>
<evidence type="ECO:0000256" key="2">
    <source>
        <dbReference type="ARBA" id="ARBA00001946"/>
    </source>
</evidence>
<sequence length="264" mass="28750">MPMKPPLINVMEKAARAAARGLIRDIGEVENLQVSRKGPADFVSMADLRAEKILRAELNKARPKFGFLLEEGGEVPSQDHAGQRWIVDPLDGTTNFLHGIPHFAISIAVEERGELIAGLILAPAPDEMFWAERGKGAYLNDRRLRVSSRSRMTDALLATGIPFHGHGDAQAFGRELESLMTEVAGIRRFGSAALDLAYTAAGRYDGFWERGLNPWDVAAGIVLVREAGGMVTDLRGGENMLNGGEILASNMALHGPLMERLRQA</sequence>
<dbReference type="PRINTS" id="PR01959">
    <property type="entry name" value="SBIMPHPHTASE"/>
</dbReference>
<dbReference type="InterPro" id="IPR000760">
    <property type="entry name" value="Inositol_monophosphatase-like"/>
</dbReference>
<evidence type="ECO:0000256" key="1">
    <source>
        <dbReference type="ARBA" id="ARBA00001033"/>
    </source>
</evidence>
<accession>A0ABV7L6P8</accession>